<feature type="binding site" evidence="9">
    <location>
        <position position="268"/>
    </location>
    <ligand>
        <name>ATP</name>
        <dbReference type="ChEBI" id="CHEBI:30616"/>
    </ligand>
</feature>
<dbReference type="Pfam" id="PF02782">
    <property type="entry name" value="FGGY_C"/>
    <property type="match status" value="1"/>
</dbReference>
<dbReference type="GO" id="GO:0004370">
    <property type="term" value="F:glycerol kinase activity"/>
    <property type="evidence" value="ECO:0007669"/>
    <property type="project" value="UniProtKB-UniRule"/>
</dbReference>
<feature type="binding site" evidence="9">
    <location>
        <position position="86"/>
    </location>
    <ligand>
        <name>sn-glycerol 3-phosphate</name>
        <dbReference type="ChEBI" id="CHEBI:57597"/>
    </ligand>
</feature>
<dbReference type="HAMAP" id="MF_00186">
    <property type="entry name" value="Glycerol_kin"/>
    <property type="match status" value="1"/>
</dbReference>
<organism evidence="13 14">
    <name type="scientific">Nitrosomonas nitrosa</name>
    <dbReference type="NCBI Taxonomy" id="52442"/>
    <lineage>
        <taxon>Bacteria</taxon>
        <taxon>Pseudomonadati</taxon>
        <taxon>Pseudomonadota</taxon>
        <taxon>Betaproteobacteria</taxon>
        <taxon>Nitrosomonadales</taxon>
        <taxon>Nitrosomonadaceae</taxon>
        <taxon>Nitrosomonas</taxon>
    </lineage>
</organism>
<dbReference type="UniPathway" id="UPA00618">
    <property type="reaction ID" value="UER00672"/>
</dbReference>
<dbReference type="NCBIfam" id="TIGR01311">
    <property type="entry name" value="glycerol_kin"/>
    <property type="match status" value="1"/>
</dbReference>
<dbReference type="STRING" id="52442.SAMN05421880_11921"/>
<gene>
    <name evidence="9" type="primary">glpK</name>
    <name evidence="13" type="ORF">SAMN05421880_11921</name>
</gene>
<dbReference type="Gene3D" id="3.30.420.40">
    <property type="match status" value="2"/>
</dbReference>
<feature type="domain" description="Carbohydrate kinase FGGY N-terminal" evidence="11">
    <location>
        <begin position="8"/>
        <end position="253"/>
    </location>
</feature>
<feature type="domain" description="Carbohydrate kinase FGGY C-terminal" evidence="12">
    <location>
        <begin position="264"/>
        <end position="449"/>
    </location>
</feature>
<feature type="binding site" evidence="9">
    <location>
        <position position="412"/>
    </location>
    <ligand>
        <name>ATP</name>
        <dbReference type="ChEBI" id="CHEBI:30616"/>
    </ligand>
</feature>
<evidence type="ECO:0000256" key="10">
    <source>
        <dbReference type="RuleBase" id="RU003733"/>
    </source>
</evidence>
<evidence type="ECO:0000313" key="14">
    <source>
        <dbReference type="Proteomes" id="UP000199561"/>
    </source>
</evidence>
<feature type="binding site" evidence="9">
    <location>
        <position position="246"/>
    </location>
    <ligand>
        <name>glycerol</name>
        <dbReference type="ChEBI" id="CHEBI:17754"/>
    </ligand>
</feature>
<dbReference type="PIRSF" id="PIRSF000538">
    <property type="entry name" value="GlpK"/>
    <property type="match status" value="1"/>
</dbReference>
<dbReference type="InterPro" id="IPR018485">
    <property type="entry name" value="FGGY_C"/>
</dbReference>
<dbReference type="Proteomes" id="UP000199561">
    <property type="component" value="Unassembled WGS sequence"/>
</dbReference>
<evidence type="ECO:0000259" key="11">
    <source>
        <dbReference type="Pfam" id="PF00370"/>
    </source>
</evidence>
<dbReference type="GO" id="GO:0006072">
    <property type="term" value="P:glycerol-3-phosphate metabolic process"/>
    <property type="evidence" value="ECO:0007669"/>
    <property type="project" value="InterPro"/>
</dbReference>
<reference evidence="13 14" key="1">
    <citation type="submission" date="2016-10" db="EMBL/GenBank/DDBJ databases">
        <authorList>
            <person name="de Groot N.N."/>
        </authorList>
    </citation>
    <scope>NUCLEOTIDE SEQUENCE [LARGE SCALE GENOMIC DNA]</scope>
    <source>
        <strain evidence="13 14">Nm146</strain>
    </source>
</reference>
<feature type="binding site" evidence="9">
    <location>
        <position position="315"/>
    </location>
    <ligand>
        <name>ATP</name>
        <dbReference type="ChEBI" id="CHEBI:30616"/>
    </ligand>
</feature>
<feature type="binding site" evidence="9">
    <location>
        <position position="16"/>
    </location>
    <ligand>
        <name>ATP</name>
        <dbReference type="ChEBI" id="CHEBI:30616"/>
    </ligand>
</feature>
<dbReference type="InterPro" id="IPR000577">
    <property type="entry name" value="Carb_kinase_FGGY"/>
</dbReference>
<feature type="binding site" evidence="9">
    <location>
        <position position="412"/>
    </location>
    <ligand>
        <name>ADP</name>
        <dbReference type="ChEBI" id="CHEBI:456216"/>
    </ligand>
</feature>
<evidence type="ECO:0000256" key="3">
    <source>
        <dbReference type="ARBA" id="ARBA00022679"/>
    </source>
</evidence>
<dbReference type="PANTHER" id="PTHR10196">
    <property type="entry name" value="SUGAR KINASE"/>
    <property type="match status" value="1"/>
</dbReference>
<evidence type="ECO:0000256" key="9">
    <source>
        <dbReference type="HAMAP-Rule" id="MF_00186"/>
    </source>
</evidence>
<dbReference type="InterPro" id="IPR018484">
    <property type="entry name" value="FGGY_N"/>
</dbReference>
<feature type="binding site" evidence="9">
    <location>
        <position position="15"/>
    </location>
    <ligand>
        <name>ATP</name>
        <dbReference type="ChEBI" id="CHEBI:30616"/>
    </ligand>
</feature>
<dbReference type="FunFam" id="3.30.420.40:FF:000008">
    <property type="entry name" value="Glycerol kinase"/>
    <property type="match status" value="1"/>
</dbReference>
<dbReference type="EMBL" id="FOUF01000019">
    <property type="protein sequence ID" value="SFM51375.1"/>
    <property type="molecule type" value="Genomic_DNA"/>
</dbReference>
<evidence type="ECO:0000259" key="12">
    <source>
        <dbReference type="Pfam" id="PF02782"/>
    </source>
</evidence>
<evidence type="ECO:0000256" key="6">
    <source>
        <dbReference type="ARBA" id="ARBA00022798"/>
    </source>
</evidence>
<name>A0A1I4RGL8_9PROT</name>
<dbReference type="PANTHER" id="PTHR10196:SF78">
    <property type="entry name" value="GLYCEROL KINASE"/>
    <property type="match status" value="1"/>
</dbReference>
<feature type="binding site" evidence="9">
    <location>
        <position position="416"/>
    </location>
    <ligand>
        <name>ADP</name>
        <dbReference type="ChEBI" id="CHEBI:456216"/>
    </ligand>
</feature>
<keyword evidence="14" id="KW-1185">Reference proteome</keyword>
<dbReference type="InterPro" id="IPR043129">
    <property type="entry name" value="ATPase_NBD"/>
</dbReference>
<feature type="binding site" evidence="9">
    <location>
        <position position="246"/>
    </location>
    <ligand>
        <name>sn-glycerol 3-phosphate</name>
        <dbReference type="ChEBI" id="CHEBI:57597"/>
    </ligand>
</feature>
<comment type="catalytic activity">
    <reaction evidence="8 9">
        <text>glycerol + ATP = sn-glycerol 3-phosphate + ADP + H(+)</text>
        <dbReference type="Rhea" id="RHEA:21644"/>
        <dbReference type="ChEBI" id="CHEBI:15378"/>
        <dbReference type="ChEBI" id="CHEBI:17754"/>
        <dbReference type="ChEBI" id="CHEBI:30616"/>
        <dbReference type="ChEBI" id="CHEBI:57597"/>
        <dbReference type="ChEBI" id="CHEBI:456216"/>
        <dbReference type="EC" id="2.7.1.30"/>
    </reaction>
</comment>
<dbReference type="Pfam" id="PF00370">
    <property type="entry name" value="FGGY_N"/>
    <property type="match status" value="1"/>
</dbReference>
<keyword evidence="6 9" id="KW-0319">Glycerol metabolism</keyword>
<feature type="binding site" evidence="9">
    <location>
        <position position="15"/>
    </location>
    <ligand>
        <name>sn-glycerol 3-phosphate</name>
        <dbReference type="ChEBI" id="CHEBI:57597"/>
    </ligand>
</feature>
<sequence>MSNKPSLILAIDQGTTSSRAILFSAELEVLSTQQKELALHYPHKGWVEQNPEDIWCDTLDVCRRIVRSLPDEAKAIAAIGITNQRETTILWDRKTGMPVYNAIVWQDRRTAPLCEQLRAAGHEPMVEAKTGLLFDPYFSAGKIAWILAHVEGARERAERGELAFGTIDCYLLWRLTGGRVHASDVTNASRTQLYNIVEQKWDEALLALFDIPEQILPEVLDNAADFGVTDPALFGREIPICGMAGDQHAALIGQGCVRPGMVKSTYGTGCFALMNIGSDFRVSQNRLLTTPAYRLDGKMVYALEGSIFIAGAAIQWLRDGLEFFSDAGLSEDLARSVHDNNEVYFVPAFTGLGAPYWRPDVRGAIMGLSRETTKAHIVRAALEAQGYQTRDLMTAMEADSACEAAVIRIDGGLVANAFMCQFLADMLNKPVEVPEVTEATALGAACLAGLYTGILPGLEAITQRWRKARVYQPAMAESERERLYRGWKAAVEALL</sequence>
<feature type="binding site" evidence="9">
    <location>
        <position position="268"/>
    </location>
    <ligand>
        <name>ADP</name>
        <dbReference type="ChEBI" id="CHEBI:456216"/>
    </ligand>
</feature>
<evidence type="ECO:0000256" key="1">
    <source>
        <dbReference type="ARBA" id="ARBA00005190"/>
    </source>
</evidence>
<dbReference type="GO" id="GO:0005524">
    <property type="term" value="F:ATP binding"/>
    <property type="evidence" value="ECO:0007669"/>
    <property type="project" value="UniProtKB-UniRule"/>
</dbReference>
<comment type="similarity">
    <text evidence="2 9 10">Belongs to the FGGY kinase family.</text>
</comment>
<evidence type="ECO:0000313" key="13">
    <source>
        <dbReference type="EMBL" id="SFM51375.1"/>
    </source>
</evidence>
<feature type="binding site" evidence="9">
    <location>
        <position position="85"/>
    </location>
    <ligand>
        <name>sn-glycerol 3-phosphate</name>
        <dbReference type="ChEBI" id="CHEBI:57597"/>
    </ligand>
</feature>
<feature type="binding site" evidence="9">
    <location>
        <position position="86"/>
    </location>
    <ligand>
        <name>glycerol</name>
        <dbReference type="ChEBI" id="CHEBI:17754"/>
    </ligand>
</feature>
<dbReference type="SUPFAM" id="SSF53067">
    <property type="entry name" value="Actin-like ATPase domain"/>
    <property type="match status" value="2"/>
</dbReference>
<keyword evidence="4 9" id="KW-0547">Nucleotide-binding</keyword>
<accession>A0A1I4RGL8</accession>
<proteinExistence type="inferred from homology"/>
<dbReference type="FunFam" id="3.30.420.40:FF:000007">
    <property type="entry name" value="Glycerol kinase"/>
    <property type="match status" value="1"/>
</dbReference>
<feature type="binding site" evidence="9">
    <location>
        <position position="17"/>
    </location>
    <ligand>
        <name>ATP</name>
        <dbReference type="ChEBI" id="CHEBI:30616"/>
    </ligand>
</feature>
<comment type="function">
    <text evidence="9">Key enzyme in the regulation of glycerol uptake and metabolism. Catalyzes the phosphorylation of glycerol to yield sn-glycerol 3-phosphate.</text>
</comment>
<protein>
    <recommendedName>
        <fullName evidence="9">Glycerol kinase</fullName>
        <ecNumber evidence="9">2.7.1.30</ecNumber>
    </recommendedName>
    <alternativeName>
        <fullName evidence="9">ATP:glycerol 3-phosphotransferase</fullName>
    </alternativeName>
    <alternativeName>
        <fullName evidence="9">Glycerokinase</fullName>
        <shortName evidence="9">GK</shortName>
    </alternativeName>
</protein>
<dbReference type="GO" id="GO:0005829">
    <property type="term" value="C:cytosol"/>
    <property type="evidence" value="ECO:0007669"/>
    <property type="project" value="TreeGrafter"/>
</dbReference>
<feature type="binding site" evidence="9">
    <location>
        <position position="247"/>
    </location>
    <ligand>
        <name>glycerol</name>
        <dbReference type="ChEBI" id="CHEBI:17754"/>
    </ligand>
</feature>
<evidence type="ECO:0000256" key="4">
    <source>
        <dbReference type="ARBA" id="ARBA00022741"/>
    </source>
</evidence>
<dbReference type="RefSeq" id="WP_090669820.1">
    <property type="nucleotide sequence ID" value="NZ_FOUF01000019.1"/>
</dbReference>
<dbReference type="NCBIfam" id="NF000756">
    <property type="entry name" value="PRK00047.1"/>
    <property type="match status" value="1"/>
</dbReference>
<keyword evidence="5 9" id="KW-0418">Kinase</keyword>
<feature type="binding site" evidence="9">
    <location>
        <position position="137"/>
    </location>
    <ligand>
        <name>glycerol</name>
        <dbReference type="ChEBI" id="CHEBI:17754"/>
    </ligand>
</feature>
<feature type="binding site" evidence="9">
    <location>
        <position position="85"/>
    </location>
    <ligand>
        <name>glycerol</name>
        <dbReference type="ChEBI" id="CHEBI:17754"/>
    </ligand>
</feature>
<dbReference type="CDD" id="cd07786">
    <property type="entry name" value="FGGY_EcGK_like"/>
    <property type="match status" value="1"/>
</dbReference>
<feature type="binding site" evidence="9">
    <location>
        <position position="311"/>
    </location>
    <ligand>
        <name>ADP</name>
        <dbReference type="ChEBI" id="CHEBI:456216"/>
    </ligand>
</feature>
<dbReference type="PROSITE" id="PS00445">
    <property type="entry name" value="FGGY_KINASES_2"/>
    <property type="match status" value="1"/>
</dbReference>
<dbReference type="InterPro" id="IPR005999">
    <property type="entry name" value="Glycerol_kin"/>
</dbReference>
<evidence type="ECO:0000256" key="7">
    <source>
        <dbReference type="ARBA" id="ARBA00022840"/>
    </source>
</evidence>
<evidence type="ECO:0000256" key="8">
    <source>
        <dbReference type="ARBA" id="ARBA00052101"/>
    </source>
</evidence>
<dbReference type="AlphaFoldDB" id="A0A1I4RGL8"/>
<keyword evidence="3 9" id="KW-0808">Transferase</keyword>
<keyword evidence="7 9" id="KW-0067">ATP-binding</keyword>
<dbReference type="EC" id="2.7.1.30" evidence="9"/>
<evidence type="ECO:0000256" key="5">
    <source>
        <dbReference type="ARBA" id="ARBA00022777"/>
    </source>
</evidence>
<dbReference type="GO" id="GO:0019563">
    <property type="term" value="P:glycerol catabolic process"/>
    <property type="evidence" value="ECO:0007669"/>
    <property type="project" value="UniProtKB-UniRule"/>
</dbReference>
<comment type="activity regulation">
    <text evidence="9">Inhibited by fructose 1,6-bisphosphate (FBP).</text>
</comment>
<feature type="binding site" evidence="9">
    <location>
        <position position="19"/>
    </location>
    <ligand>
        <name>ADP</name>
        <dbReference type="ChEBI" id="CHEBI:456216"/>
    </ligand>
</feature>
<feature type="binding site" evidence="9">
    <location>
        <position position="311"/>
    </location>
    <ligand>
        <name>ATP</name>
        <dbReference type="ChEBI" id="CHEBI:30616"/>
    </ligand>
</feature>
<feature type="binding site" evidence="9">
    <location>
        <position position="15"/>
    </location>
    <ligand>
        <name>ADP</name>
        <dbReference type="ChEBI" id="CHEBI:456216"/>
    </ligand>
</feature>
<feature type="binding site" evidence="9">
    <location>
        <position position="137"/>
    </location>
    <ligand>
        <name>sn-glycerol 3-phosphate</name>
        <dbReference type="ChEBI" id="CHEBI:57597"/>
    </ligand>
</feature>
<comment type="pathway">
    <text evidence="1 9">Polyol metabolism; glycerol degradation via glycerol kinase pathway; sn-glycerol 3-phosphate from glycerol: step 1/1.</text>
</comment>
<dbReference type="InterPro" id="IPR018483">
    <property type="entry name" value="Carb_kinase_FGGY_CS"/>
</dbReference>
<evidence type="ECO:0000256" key="2">
    <source>
        <dbReference type="ARBA" id="ARBA00009156"/>
    </source>
</evidence>